<dbReference type="GeneID" id="100370803"/>
<dbReference type="Pfam" id="PF05276">
    <property type="entry name" value="SH3BP5"/>
    <property type="match status" value="1"/>
</dbReference>
<organism evidence="4 5">
    <name type="scientific">Saccoglossus kowalevskii</name>
    <name type="common">Acorn worm</name>
    <dbReference type="NCBI Taxonomy" id="10224"/>
    <lineage>
        <taxon>Eukaryota</taxon>
        <taxon>Metazoa</taxon>
        <taxon>Hemichordata</taxon>
        <taxon>Enteropneusta</taxon>
        <taxon>Harrimaniidae</taxon>
        <taxon>Saccoglossus</taxon>
    </lineage>
</organism>
<dbReference type="InterPro" id="IPR007940">
    <property type="entry name" value="SH3BP5"/>
</dbReference>
<protein>
    <submittedName>
        <fullName evidence="5">SH3 domain-binding protein 5-like</fullName>
    </submittedName>
</protein>
<keyword evidence="2 3" id="KW-0175">Coiled coil</keyword>
<dbReference type="RefSeq" id="XP_002734245.1">
    <property type="nucleotide sequence ID" value="XM_002734199.1"/>
</dbReference>
<feature type="coiled-coil region" evidence="3">
    <location>
        <begin position="196"/>
        <end position="237"/>
    </location>
</feature>
<keyword evidence="4" id="KW-1185">Reference proteome</keyword>
<dbReference type="PANTHER" id="PTHR19423">
    <property type="entry name" value="SH3 DOMAIN-BINDING PROTEIN 5"/>
    <property type="match status" value="1"/>
</dbReference>
<reference evidence="5" key="1">
    <citation type="submission" date="2025-08" db="UniProtKB">
        <authorList>
            <consortium name="RefSeq"/>
        </authorList>
    </citation>
    <scope>IDENTIFICATION</scope>
    <source>
        <tissue evidence="5">Testes</tissue>
    </source>
</reference>
<evidence type="ECO:0000313" key="4">
    <source>
        <dbReference type="Proteomes" id="UP000694865"/>
    </source>
</evidence>
<dbReference type="PANTHER" id="PTHR19423:SF1">
    <property type="entry name" value="SH3 DOMAIN-BINDING PROTEIN 5"/>
    <property type="match status" value="1"/>
</dbReference>
<evidence type="ECO:0000256" key="1">
    <source>
        <dbReference type="ARBA" id="ARBA00007796"/>
    </source>
</evidence>
<name>A0ABM0GP47_SACKO</name>
<evidence type="ECO:0000256" key="2">
    <source>
        <dbReference type="ARBA" id="ARBA00023054"/>
    </source>
</evidence>
<feature type="coiled-coil region" evidence="3">
    <location>
        <begin position="26"/>
        <end position="53"/>
    </location>
</feature>
<dbReference type="Proteomes" id="UP000694865">
    <property type="component" value="Unplaced"/>
</dbReference>
<proteinExistence type="inferred from homology"/>
<gene>
    <name evidence="5" type="primary">LOC100370803</name>
</gene>
<evidence type="ECO:0000313" key="5">
    <source>
        <dbReference type="RefSeq" id="XP_002734245.1"/>
    </source>
</evidence>
<comment type="similarity">
    <text evidence="1">Belongs to the SH3BP5 family.</text>
</comment>
<sequence>MTETNISQCAMNDGGFIENDELDPRIQTELEILNSSTDEINKLENEYDEGRTKFRQTSAIYTQRLNLLAKKLGRCIRKARPYYEAVETSKTAQVEAQRAARKYQQAQEIHRMSREAIQLAEERLMSEPNRCMDTAWQEMLNHSTMKVLNAERERTASEREHRITSTRFTEADAKVQQLSKKLTRNIAKAKPYFEWRAEYTLRLEQQKQNVVDLQKAVTDAKQQYADALRRLESISDEIHDNRKLMKTPPAGTRGVGVGAESDEDSSLDINFEISSMAASRNASFATLDDDVSSCSSLEVFSDDSMDMLTSGIGDFYFHDDNDDDDENPLRVKKRASLLKRHVSGRSESDLQFSEHHYRTEKTKTEADDKMMLSPEGACFSETKPFDIPSTGRQKVKLSAAGLSITPDMERSMYLQ</sequence>
<accession>A0ABM0GP47</accession>
<evidence type="ECO:0000256" key="3">
    <source>
        <dbReference type="SAM" id="Coils"/>
    </source>
</evidence>